<dbReference type="InterPro" id="IPR014718">
    <property type="entry name" value="GH-type_carb-bd"/>
</dbReference>
<comment type="similarity">
    <text evidence="1">Belongs to the polysaccharide lyase 8 family.</text>
</comment>
<dbReference type="InterPro" id="IPR015177">
    <property type="entry name" value="Lyase_catalyt"/>
</dbReference>
<evidence type="ECO:0000256" key="2">
    <source>
        <dbReference type="ARBA" id="ARBA00023239"/>
    </source>
</evidence>
<organism evidence="5 6">
    <name type="scientific">Rubellicoccus peritrichatus</name>
    <dbReference type="NCBI Taxonomy" id="3080537"/>
    <lineage>
        <taxon>Bacteria</taxon>
        <taxon>Pseudomonadati</taxon>
        <taxon>Verrucomicrobiota</taxon>
        <taxon>Opitutia</taxon>
        <taxon>Puniceicoccales</taxon>
        <taxon>Cerasicoccaceae</taxon>
        <taxon>Rubellicoccus</taxon>
    </lineage>
</organism>
<protein>
    <submittedName>
        <fullName evidence="5">Polysaccharide lyase family 8 super-sandwich domain-containing protein</fullName>
    </submittedName>
</protein>
<dbReference type="Proteomes" id="UP001304300">
    <property type="component" value="Chromosome"/>
</dbReference>
<feature type="domain" description="Polysaccharide lyase family 8 central" evidence="3">
    <location>
        <begin position="455"/>
        <end position="746"/>
    </location>
</feature>
<name>A0AAQ3L6L6_9BACT</name>
<dbReference type="EMBL" id="CP136920">
    <property type="protein sequence ID" value="WOO39612.1"/>
    <property type="molecule type" value="Genomic_DNA"/>
</dbReference>
<dbReference type="PANTHER" id="PTHR37322">
    <property type="match status" value="1"/>
</dbReference>
<gene>
    <name evidence="5" type="ORF">RZN69_13390</name>
</gene>
<dbReference type="SUPFAM" id="SSF48230">
    <property type="entry name" value="Chondroitin AC/alginate lyase"/>
    <property type="match status" value="1"/>
</dbReference>
<sequence>MAFQTLSLFSDSIEDEALIAQRVLDYRINTGTSEDDSTQWLLNSVLSNIDRHTETVEEILLDTDRYPNGFVFKSPILRIGQKKEFPERDLEIKELRDALNSLQYLAQAYAMPSTTSVANPYYQNLELKDIILNALERAYQLGVNEKAHVPHFFPTEEDIAFIKSRPEDESHLSAISLRLFGYYHTVLLMADDLMEAGLLDKHAKTCVRLYSQIFREIGEPIYGMNCPAPDPSLTHYVNTDELIKFEAYVFPLVAILIKNGMYSEATELLHEVNQVLDQSLMPTEAWNGGFKRSGLGFHHSNAYLPVYTGSALAMSSKMVNILHGTEYEVREEVYDNLRNAAMMARVIMNRSVAPVSITGRFGSNNVSTNTASPYLIALLYLAYLPDEEPDRELLSAYARWTDSEEDLQENILPDFLYGGRSAIASSMPYVLHDQSIEDQDLLAISPEGKPQGHWVFPETYLSIHRRDEWMASVKGRGRYVWNAEEGPGQNVYGQQVSDGALLIYSQGSPIISHVGSGYQLDSGWDWYRWPGTTTIHHPMEWASGEEVARTSERLGHNHYYNSEKQRIFSNESIAGGTSLDGQGAFAMRFVDIPLFGGYKTSNLSAYKSYFFFDNKIILLGSDIRGGNREDRVNTTLFQNYLGSDAQNTNENSGDVKVNGVSFDEMSSIGDFGQFKKRLRGPVTITDAFNNGYYIPYNERVFLKMGDQGSLLTQGQRREMSYGYYATCWIDHGIDPEEDDYEVMVLVNGANSIDDVLENPDEYYRVHQNDFRAHVVYDPVSEITGYAIFNGKLREQIADESLALKRSDRPVLAMTRITESGHLELAVTDPDMGWLEDYEVATYDLVVDGLHTRKSVPSQVTLTLNGQWNGELSYDLIAIEAERETTKVSVRCYDGQPTLIQLVEE</sequence>
<reference evidence="5 6" key="1">
    <citation type="submission" date="2023-10" db="EMBL/GenBank/DDBJ databases">
        <title>Rubellicoccus peritrichatus gen. nov., sp. nov., isolated from an algae of coral reef tank.</title>
        <authorList>
            <person name="Luo J."/>
        </authorList>
    </citation>
    <scope>NUCLEOTIDE SEQUENCE [LARGE SCALE GENOMIC DNA]</scope>
    <source>
        <strain evidence="5 6">CR14</strain>
    </source>
</reference>
<dbReference type="Gene3D" id="2.70.98.10">
    <property type="match status" value="1"/>
</dbReference>
<dbReference type="SUPFAM" id="SSF49863">
    <property type="entry name" value="Hyaluronate lyase-like, C-terminal domain"/>
    <property type="match status" value="1"/>
</dbReference>
<keyword evidence="6" id="KW-1185">Reference proteome</keyword>
<dbReference type="AlphaFoldDB" id="A0AAQ3L6L6"/>
<dbReference type="SUPFAM" id="SSF74650">
    <property type="entry name" value="Galactose mutarotase-like"/>
    <property type="match status" value="1"/>
</dbReference>
<dbReference type="InterPro" id="IPR008929">
    <property type="entry name" value="Chondroitin_lyas"/>
</dbReference>
<dbReference type="InterPro" id="IPR011013">
    <property type="entry name" value="Gal_mutarotase_sf_dom"/>
</dbReference>
<evidence type="ECO:0000313" key="6">
    <source>
        <dbReference type="Proteomes" id="UP001304300"/>
    </source>
</evidence>
<dbReference type="Pfam" id="PF09093">
    <property type="entry name" value="Lyase_catalyt"/>
    <property type="match status" value="1"/>
</dbReference>
<dbReference type="InterPro" id="IPR039174">
    <property type="entry name" value="Chondroitin_ABC_lyase"/>
</dbReference>
<dbReference type="GO" id="GO:0016837">
    <property type="term" value="F:carbon-oxygen lyase activity, acting on polysaccharides"/>
    <property type="evidence" value="ECO:0007669"/>
    <property type="project" value="UniProtKB-ARBA"/>
</dbReference>
<keyword evidence="2 5" id="KW-0456">Lyase</keyword>
<dbReference type="Gene3D" id="2.60.220.10">
    <property type="entry name" value="Polysaccharide lyase family 8-like, C-terminal"/>
    <property type="match status" value="1"/>
</dbReference>
<dbReference type="PANTHER" id="PTHR37322:SF3">
    <property type="entry name" value="CHONDROITIN SULFATE ABC EXOLYASE"/>
    <property type="match status" value="1"/>
</dbReference>
<dbReference type="KEGG" id="puo:RZN69_13390"/>
<dbReference type="RefSeq" id="WP_317831574.1">
    <property type="nucleotide sequence ID" value="NZ_CP136920.1"/>
</dbReference>
<accession>A0AAQ3L6L6</accession>
<evidence type="ECO:0000259" key="3">
    <source>
        <dbReference type="Pfam" id="PF02278"/>
    </source>
</evidence>
<evidence type="ECO:0000259" key="4">
    <source>
        <dbReference type="Pfam" id="PF09093"/>
    </source>
</evidence>
<dbReference type="GO" id="GO:0006027">
    <property type="term" value="P:glycosaminoglycan catabolic process"/>
    <property type="evidence" value="ECO:0007669"/>
    <property type="project" value="InterPro"/>
</dbReference>
<evidence type="ECO:0000256" key="1">
    <source>
        <dbReference type="ARBA" id="ARBA00006699"/>
    </source>
</evidence>
<evidence type="ECO:0000313" key="5">
    <source>
        <dbReference type="EMBL" id="WOO39612.1"/>
    </source>
</evidence>
<dbReference type="InterPro" id="IPR003159">
    <property type="entry name" value="Lyase_8_central_dom"/>
</dbReference>
<dbReference type="InterPro" id="IPR011071">
    <property type="entry name" value="Lyase_8-like_C"/>
</dbReference>
<dbReference type="GO" id="GO:0030246">
    <property type="term" value="F:carbohydrate binding"/>
    <property type="evidence" value="ECO:0007669"/>
    <property type="project" value="InterPro"/>
</dbReference>
<feature type="domain" description="Lyase catalytic" evidence="4">
    <location>
        <begin position="181"/>
        <end position="403"/>
    </location>
</feature>
<dbReference type="Gene3D" id="1.50.10.100">
    <property type="entry name" value="Chondroitin AC/alginate lyase"/>
    <property type="match status" value="1"/>
</dbReference>
<dbReference type="GO" id="GO:0005576">
    <property type="term" value="C:extracellular region"/>
    <property type="evidence" value="ECO:0007669"/>
    <property type="project" value="InterPro"/>
</dbReference>
<dbReference type="GO" id="GO:0005975">
    <property type="term" value="P:carbohydrate metabolic process"/>
    <property type="evidence" value="ECO:0007669"/>
    <property type="project" value="InterPro"/>
</dbReference>
<dbReference type="Pfam" id="PF02278">
    <property type="entry name" value="Lyase_8"/>
    <property type="match status" value="1"/>
</dbReference>
<proteinExistence type="inferred from homology"/>